<dbReference type="AlphaFoldDB" id="A0A4P8HWX7"/>
<dbReference type="InterPro" id="IPR013424">
    <property type="entry name" value="Ice-binding_C"/>
</dbReference>
<dbReference type="NCBIfam" id="NF038132">
    <property type="entry name" value="PEP_NF038132"/>
    <property type="match status" value="1"/>
</dbReference>
<evidence type="ECO:0000259" key="2">
    <source>
        <dbReference type="Pfam" id="PF07589"/>
    </source>
</evidence>
<organism evidence="3 6">
    <name type="scientific">Pseudoduganella umbonata</name>
    <dbReference type="NCBI Taxonomy" id="864828"/>
    <lineage>
        <taxon>Bacteria</taxon>
        <taxon>Pseudomonadati</taxon>
        <taxon>Pseudomonadota</taxon>
        <taxon>Betaproteobacteria</taxon>
        <taxon>Burkholderiales</taxon>
        <taxon>Oxalobacteraceae</taxon>
        <taxon>Telluria group</taxon>
        <taxon>Pseudoduganella</taxon>
    </lineage>
</organism>
<evidence type="ECO:0000313" key="4">
    <source>
        <dbReference type="EMBL" id="QCP13906.1"/>
    </source>
</evidence>
<dbReference type="RefSeq" id="WP_137316682.1">
    <property type="nucleotide sequence ID" value="NZ_CP040017.1"/>
</dbReference>
<dbReference type="Pfam" id="PF07589">
    <property type="entry name" value="PEP-CTERM"/>
    <property type="match status" value="1"/>
</dbReference>
<dbReference type="OrthoDB" id="5781575at2"/>
<keyword evidence="1" id="KW-0732">Signal</keyword>
<dbReference type="NCBIfam" id="TIGR02595">
    <property type="entry name" value="PEP_CTERM"/>
    <property type="match status" value="1"/>
</dbReference>
<proteinExistence type="predicted"/>
<feature type="domain" description="Ice-binding protein C-terminal" evidence="2">
    <location>
        <begin position="238"/>
        <end position="262"/>
    </location>
</feature>
<sequence length="271" mass="26948">MKTPIHSLAAAAAILLGASGAGHAQVFDSGLPAGWQCAGDCGTAPEDGSVTLAPTGGTRYGWVSTNGGVAGVRLPGVGAPADSFAGSTLRSHLFSAQGGDALHFAFNYVATDGGDFSDYAWVRLLNADGSQAAVLATARTSPGGGAVPGFGMPAGAATLDPPFSSVEGLIPTWSPLGDDSGGCYVEPCGQTGWIGAQYTIAAAGQYSLEFGVVNWVDHSADSGLAFDAITLDGLPLAPVPEPAAAAMLLAGLGLMGVATRRRASARAGARR</sequence>
<reference evidence="3 6" key="2">
    <citation type="submission" date="2020-08" db="EMBL/GenBank/DDBJ databases">
        <title>Genomic Encyclopedia of Type Strains, Phase III (KMG-III): the genomes of soil and plant-associated and newly described type strains.</title>
        <authorList>
            <person name="Whitman W."/>
        </authorList>
    </citation>
    <scope>NUCLEOTIDE SEQUENCE [LARGE SCALE GENOMIC DNA]</scope>
    <source>
        <strain evidence="3 6">CECT 7753</strain>
    </source>
</reference>
<feature type="signal peptide" evidence="1">
    <location>
        <begin position="1"/>
        <end position="24"/>
    </location>
</feature>
<protein>
    <submittedName>
        <fullName evidence="4">PEP-CTERM sorting domain-containing protein</fullName>
    </submittedName>
</protein>
<keyword evidence="5" id="KW-1185">Reference proteome</keyword>
<dbReference type="Proteomes" id="UP000298763">
    <property type="component" value="Chromosome"/>
</dbReference>
<accession>A0A4P8HWX7</accession>
<evidence type="ECO:0000313" key="6">
    <source>
        <dbReference type="Proteomes" id="UP000584325"/>
    </source>
</evidence>
<evidence type="ECO:0000256" key="1">
    <source>
        <dbReference type="SAM" id="SignalP"/>
    </source>
</evidence>
<dbReference type="EMBL" id="JACHXS010000008">
    <property type="protein sequence ID" value="MBB3223158.1"/>
    <property type="molecule type" value="Genomic_DNA"/>
</dbReference>
<evidence type="ECO:0000313" key="5">
    <source>
        <dbReference type="Proteomes" id="UP000298763"/>
    </source>
</evidence>
<feature type="chain" id="PRO_5044607628" evidence="1">
    <location>
        <begin position="25"/>
        <end position="271"/>
    </location>
</feature>
<dbReference type="Proteomes" id="UP000584325">
    <property type="component" value="Unassembled WGS sequence"/>
</dbReference>
<evidence type="ECO:0000313" key="3">
    <source>
        <dbReference type="EMBL" id="MBB3223158.1"/>
    </source>
</evidence>
<name>A0A4P8HWX7_9BURK</name>
<gene>
    <name evidence="4" type="ORF">FCL38_28385</name>
    <name evidence="3" type="ORF">FHS02_004001</name>
</gene>
<reference evidence="4 5" key="1">
    <citation type="submission" date="2019-05" db="EMBL/GenBank/DDBJ databases">
        <title>Draft Genome Sequences of Six Type Strains of the Genus Massilia.</title>
        <authorList>
            <person name="Miess H."/>
            <person name="Frediansyhah A."/>
            <person name="Gross H."/>
        </authorList>
    </citation>
    <scope>NUCLEOTIDE SEQUENCE [LARGE SCALE GENOMIC DNA]</scope>
    <source>
        <strain evidence="4 5">DSMZ 26121</strain>
    </source>
</reference>
<dbReference type="EMBL" id="CP040017">
    <property type="protein sequence ID" value="QCP13906.1"/>
    <property type="molecule type" value="Genomic_DNA"/>
</dbReference>